<comment type="similarity">
    <text evidence="3">Belongs to the glycosyl hydrolase 13 family. GlgB subfamily.</text>
</comment>
<dbReference type="UniPathway" id="UPA00164"/>
<evidence type="ECO:0000256" key="2">
    <source>
        <dbReference type="ARBA" id="ARBA00004964"/>
    </source>
</evidence>
<keyword evidence="6" id="KW-0328">Glycosyltransferase</keyword>
<dbReference type="AlphaFoldDB" id="A0A1V2LRA5"/>
<dbReference type="CDD" id="cd02854">
    <property type="entry name" value="E_set_GBE_euk_N"/>
    <property type="match status" value="1"/>
</dbReference>
<dbReference type="SUPFAM" id="SSF81296">
    <property type="entry name" value="E set domains"/>
    <property type="match status" value="1"/>
</dbReference>
<dbReference type="InterPro" id="IPR017853">
    <property type="entry name" value="GH"/>
</dbReference>
<dbReference type="PROSITE" id="PS50102">
    <property type="entry name" value="RRM"/>
    <property type="match status" value="1"/>
</dbReference>
<protein>
    <recommendedName>
        <fullName evidence="5">1,4-alpha-glucan-branching enzyme</fullName>
        <ecNumber evidence="4">2.4.1.18</ecNumber>
    </recommendedName>
    <alternativeName>
        <fullName evidence="9">Glycogen-branching enzyme</fullName>
    </alternativeName>
</protein>
<dbReference type="Gene3D" id="3.20.20.80">
    <property type="entry name" value="Glycosidases"/>
    <property type="match status" value="1"/>
</dbReference>
<dbReference type="InterPro" id="IPR000504">
    <property type="entry name" value="RRM_dom"/>
</dbReference>
<dbReference type="InterPro" id="IPR012677">
    <property type="entry name" value="Nucleotide-bd_a/b_plait_sf"/>
</dbReference>
<evidence type="ECO:0000256" key="10">
    <source>
        <dbReference type="ARBA" id="ARBA00049618"/>
    </source>
</evidence>
<dbReference type="Pfam" id="PF12353">
    <property type="entry name" value="eIF3g"/>
    <property type="match status" value="1"/>
</dbReference>
<accession>A0A1V2LRA5</accession>
<dbReference type="Pfam" id="PF00076">
    <property type="entry name" value="RRM_1"/>
    <property type="match status" value="1"/>
</dbReference>
<evidence type="ECO:0000256" key="8">
    <source>
        <dbReference type="ARBA" id="ARBA00023056"/>
    </source>
</evidence>
<reference evidence="14" key="1">
    <citation type="journal article" date="2017" name="Genome Announc.">
        <title>Genome sequences of Cyberlindnera fabianii 65, Pichia kudriavzevii 129, and Saccharomyces cerevisiae 131 isolated from fermented masau fruits in Zimbabwe.</title>
        <authorList>
            <person name="van Rijswijck I.M.H."/>
            <person name="Derks M.F.L."/>
            <person name="Abee T."/>
            <person name="de Ridder D."/>
            <person name="Smid E.J."/>
        </authorList>
    </citation>
    <scope>NUCLEOTIDE SEQUENCE [LARGE SCALE GENOMIC DNA]</scope>
    <source>
        <strain evidence="14">129</strain>
    </source>
</reference>
<dbReference type="EMBL" id="MQVM01000004">
    <property type="protein sequence ID" value="ONH76378.1"/>
    <property type="molecule type" value="Genomic_DNA"/>
</dbReference>
<comment type="function">
    <text evidence="10">Glycogen-branching enzyme participates in the glycogen biosynthetic process along with glycogenin and glycogen synthase. Generates alpha-1,6-glucosidic branches from alpha-1,4-linked glucose chains, to increase solubility of the glycogen polymer.</text>
</comment>
<comment type="pathway">
    <text evidence="2">Glycan biosynthesis; glycogen biosynthesis.</text>
</comment>
<comment type="caution">
    <text evidence="13">The sequence shown here is derived from an EMBL/GenBank/DDBJ whole genome shotgun (WGS) entry which is preliminary data.</text>
</comment>
<dbReference type="GO" id="GO:0004553">
    <property type="term" value="F:hydrolase activity, hydrolyzing O-glycosyl compounds"/>
    <property type="evidence" value="ECO:0007669"/>
    <property type="project" value="InterPro"/>
</dbReference>
<dbReference type="InterPro" id="IPR013780">
    <property type="entry name" value="Glyco_hydro_b"/>
</dbReference>
<dbReference type="InterPro" id="IPR024675">
    <property type="entry name" value="eIF3g_N"/>
</dbReference>
<organism evidence="13 14">
    <name type="scientific">Pichia kudriavzevii</name>
    <name type="common">Yeast</name>
    <name type="synonym">Issatchenkia orientalis</name>
    <dbReference type="NCBI Taxonomy" id="4909"/>
    <lineage>
        <taxon>Eukaryota</taxon>
        <taxon>Fungi</taxon>
        <taxon>Dikarya</taxon>
        <taxon>Ascomycota</taxon>
        <taxon>Saccharomycotina</taxon>
        <taxon>Pichiomycetes</taxon>
        <taxon>Pichiales</taxon>
        <taxon>Pichiaceae</taxon>
        <taxon>Pichia</taxon>
    </lineage>
</organism>
<sequence length="890" mass="100942">MSTNNWADAGAALPEPEVIDNNDGTKTVISYKYNDQKKKVKVTQRIKFVKTTETINTAVARRMKWAKFGLEKENENKGPDFTTTTVTEAVKYVLPHMRAGAKPIVPASEVPALRVTNLNAAIDRDMLRMIVSKYAEGEPVERVSILRNRDTGEPIGVAFVNMTTMRGAELVKDALDGKGLMNMIISTQVQAQGQARKVPDSVKELTSIDPWLEPFTEELAYRRSVADKWLDTLTSNEGGILKFADSYKYMGIHVNKDNSITYNEYAPNATAACLIGDFNNWEHDVTPMVKDSMGHFTVTIPPHKDGKPAIEHNSRVKILLTLPSGEKVARLPAYIHRATQPPKEYNNPSYEARFWNPTDKYIFQHKRPKLPKSLKIYEAHVGISTPDPKIGTYNEFTDNVLPVIKDLGYNTIQLMSIMEHAYYASFGYQITSFFAVSSRFGTPEDLKRLIDTAHGLGLRVLLDVVHSHASKNVEDGLNMFDGTDYCYFHSGGKGQHDQWDSRLFNYGNYETLRFLLSNLKYFLDEFSFDGFRFDGITSMLYTHHGIGSGFSGDYNEYLSPFAPVDKEALAYMMLANDLCVQYSKTNDCTITTIAEDVSGYPTLCRPRSHGGVGFDYRLAMSIPDMWIKILKHKSDEDWDMGGITHTLANRRYGEKCVAYCESHDQALVGDKTLAFWLMDAEMYTNMSVLSPLTPVIERGIQLHKMIRLITNALGGEAYLNFEGNEFGHPEWLDFPREGNAESYHYARRQFNLIKDDLLRYKFLYAFDKAMNETETKFTWLNTQPAYVSLKHEGDKVIAFERANKVFIFNFHPTNSYVSYRIGVDVPGTYRIILNTNRVEYGGHNLIDEGKSVFFTNPLAWNNRSNHIEVYLPARTAIVLASESEIEQSGN</sequence>
<comment type="catalytic activity">
    <reaction evidence="1">
        <text>Transfers a segment of a (1-&gt;4)-alpha-D-glucan chain to a primary hydroxy group in a similar glucan chain.</text>
        <dbReference type="EC" id="2.4.1.18"/>
    </reaction>
</comment>
<evidence type="ECO:0000256" key="7">
    <source>
        <dbReference type="ARBA" id="ARBA00022679"/>
    </source>
</evidence>
<evidence type="ECO:0000313" key="14">
    <source>
        <dbReference type="Proteomes" id="UP000189274"/>
    </source>
</evidence>
<dbReference type="Proteomes" id="UP000189274">
    <property type="component" value="Unassembled WGS sequence"/>
</dbReference>
<dbReference type="GO" id="GO:0003723">
    <property type="term" value="F:RNA binding"/>
    <property type="evidence" value="ECO:0007669"/>
    <property type="project" value="UniProtKB-UniRule"/>
</dbReference>
<dbReference type="InterPro" id="IPR035979">
    <property type="entry name" value="RBD_domain_sf"/>
</dbReference>
<dbReference type="Pfam" id="PF02922">
    <property type="entry name" value="CBM_48"/>
    <property type="match status" value="1"/>
</dbReference>
<dbReference type="InterPro" id="IPR013783">
    <property type="entry name" value="Ig-like_fold"/>
</dbReference>
<keyword evidence="8" id="KW-0320">Glycogen biosynthesis</keyword>
<dbReference type="FunFam" id="2.60.40.1180:FF:000003">
    <property type="entry name" value="1,4-alpha-glucan-branching enzyme, chloroplastic/amyloplastic"/>
    <property type="match status" value="1"/>
</dbReference>
<evidence type="ECO:0000256" key="4">
    <source>
        <dbReference type="ARBA" id="ARBA00012541"/>
    </source>
</evidence>
<feature type="domain" description="RRM" evidence="12">
    <location>
        <begin position="111"/>
        <end position="192"/>
    </location>
</feature>
<dbReference type="Gene3D" id="2.60.40.1180">
    <property type="entry name" value="Golgi alpha-mannosidase II"/>
    <property type="match status" value="1"/>
</dbReference>
<dbReference type="InterPro" id="IPR006047">
    <property type="entry name" value="GH13_cat_dom"/>
</dbReference>
<keyword evidence="7" id="KW-0808">Transferase</keyword>
<gene>
    <name evidence="13" type="ORF">BOH78_1096</name>
</gene>
<evidence type="ECO:0000256" key="5">
    <source>
        <dbReference type="ARBA" id="ARBA00020932"/>
    </source>
</evidence>
<dbReference type="InterPro" id="IPR004193">
    <property type="entry name" value="Glyco_hydro_13_N"/>
</dbReference>
<dbReference type="GO" id="GO:0005978">
    <property type="term" value="P:glycogen biosynthetic process"/>
    <property type="evidence" value="ECO:0007669"/>
    <property type="project" value="UniProtKB-UniPathway"/>
</dbReference>
<dbReference type="PANTHER" id="PTHR43651:SF3">
    <property type="entry name" value="1,4-ALPHA-GLUCAN-BRANCHING ENZYME"/>
    <property type="match status" value="1"/>
</dbReference>
<dbReference type="GO" id="GO:0003844">
    <property type="term" value="F:1,4-alpha-glucan branching enzyme activity"/>
    <property type="evidence" value="ECO:0007669"/>
    <property type="project" value="UniProtKB-EC"/>
</dbReference>
<dbReference type="InterPro" id="IPR006048">
    <property type="entry name" value="A-amylase/branching_C"/>
</dbReference>
<dbReference type="Gene3D" id="3.30.70.330">
    <property type="match status" value="1"/>
</dbReference>
<evidence type="ECO:0000256" key="1">
    <source>
        <dbReference type="ARBA" id="ARBA00000826"/>
    </source>
</evidence>
<dbReference type="VEuPathDB" id="FungiDB:C5L36_0C09450"/>
<evidence type="ECO:0000256" key="9">
    <source>
        <dbReference type="ARBA" id="ARBA00031979"/>
    </source>
</evidence>
<dbReference type="Pfam" id="PF02806">
    <property type="entry name" value="Alpha-amylase_C"/>
    <property type="match status" value="1"/>
</dbReference>
<evidence type="ECO:0000259" key="12">
    <source>
        <dbReference type="PROSITE" id="PS50102"/>
    </source>
</evidence>
<name>A0A1V2LRA5_PICKU</name>
<evidence type="ECO:0000313" key="13">
    <source>
        <dbReference type="EMBL" id="ONH76378.1"/>
    </source>
</evidence>
<dbReference type="PANTHER" id="PTHR43651">
    <property type="entry name" value="1,4-ALPHA-GLUCAN-BRANCHING ENZYME"/>
    <property type="match status" value="1"/>
</dbReference>
<dbReference type="SUPFAM" id="SSF54928">
    <property type="entry name" value="RNA-binding domain, RBD"/>
    <property type="match status" value="1"/>
</dbReference>
<dbReference type="InterPro" id="IPR014756">
    <property type="entry name" value="Ig_E-set"/>
</dbReference>
<dbReference type="EC" id="2.4.1.18" evidence="4"/>
<dbReference type="CDD" id="cd11321">
    <property type="entry name" value="AmyAc_bac_euk_BE"/>
    <property type="match status" value="1"/>
</dbReference>
<dbReference type="SMART" id="SM00360">
    <property type="entry name" value="RRM"/>
    <property type="match status" value="1"/>
</dbReference>
<dbReference type="SMART" id="SM00642">
    <property type="entry name" value="Aamy"/>
    <property type="match status" value="1"/>
</dbReference>
<evidence type="ECO:0000256" key="3">
    <source>
        <dbReference type="ARBA" id="ARBA00009000"/>
    </source>
</evidence>
<proteinExistence type="inferred from homology"/>
<dbReference type="Gene3D" id="2.60.40.10">
    <property type="entry name" value="Immunoglobulins"/>
    <property type="match status" value="1"/>
</dbReference>
<dbReference type="GO" id="GO:0043169">
    <property type="term" value="F:cation binding"/>
    <property type="evidence" value="ECO:0007669"/>
    <property type="project" value="InterPro"/>
</dbReference>
<dbReference type="GO" id="GO:0005737">
    <property type="term" value="C:cytoplasm"/>
    <property type="evidence" value="ECO:0007669"/>
    <property type="project" value="TreeGrafter"/>
</dbReference>
<dbReference type="VEuPathDB" id="FungiDB:C5L36_0C09440"/>
<dbReference type="SUPFAM" id="SSF51445">
    <property type="entry name" value="(Trans)glycosidases"/>
    <property type="match status" value="1"/>
</dbReference>
<dbReference type="SUPFAM" id="SSF51011">
    <property type="entry name" value="Glycosyl hydrolase domain"/>
    <property type="match status" value="1"/>
</dbReference>
<dbReference type="FunFam" id="3.20.20.80:FF:000001">
    <property type="entry name" value="1,4-alpha-glucan branching enzyme"/>
    <property type="match status" value="1"/>
</dbReference>
<evidence type="ECO:0000256" key="11">
    <source>
        <dbReference type="PROSITE-ProRule" id="PRU00176"/>
    </source>
</evidence>
<keyword evidence="11" id="KW-0694">RNA-binding</keyword>
<dbReference type="Pfam" id="PF00128">
    <property type="entry name" value="Alpha-amylase"/>
    <property type="match status" value="1"/>
</dbReference>
<evidence type="ECO:0000256" key="6">
    <source>
        <dbReference type="ARBA" id="ARBA00022676"/>
    </source>
</evidence>